<keyword evidence="2" id="KW-0464">Manganese</keyword>
<proteinExistence type="predicted"/>
<dbReference type="Pfam" id="PF01546">
    <property type="entry name" value="Peptidase_M20"/>
    <property type="match status" value="1"/>
</dbReference>
<gene>
    <name evidence="3" type="ORF">EV690_2190</name>
</gene>
<dbReference type="SUPFAM" id="SSF53187">
    <property type="entry name" value="Zn-dependent exopeptidases"/>
    <property type="match status" value="1"/>
</dbReference>
<dbReference type="Gene3D" id="3.40.630.10">
    <property type="entry name" value="Zn peptidases"/>
    <property type="match status" value="1"/>
</dbReference>
<dbReference type="InterPro" id="IPR002933">
    <property type="entry name" value="Peptidase_M20"/>
</dbReference>
<evidence type="ECO:0000313" key="3">
    <source>
        <dbReference type="EMBL" id="TCK52087.1"/>
    </source>
</evidence>
<comment type="cofactor">
    <cofactor evidence="2">
        <name>Mn(2+)</name>
        <dbReference type="ChEBI" id="CHEBI:29035"/>
    </cofactor>
    <text evidence="2">The Mn(2+) ion enhances activity.</text>
</comment>
<dbReference type="PIRSF" id="PIRSF005962">
    <property type="entry name" value="Pept_M20D_amidohydro"/>
    <property type="match status" value="1"/>
</dbReference>
<dbReference type="InterPro" id="IPR036264">
    <property type="entry name" value="Bact_exopeptidase_dim_dom"/>
</dbReference>
<organism evidence="3 4">
    <name type="scientific">Celerinatantimonas diazotrophica</name>
    <dbReference type="NCBI Taxonomy" id="412034"/>
    <lineage>
        <taxon>Bacteria</taxon>
        <taxon>Pseudomonadati</taxon>
        <taxon>Pseudomonadota</taxon>
        <taxon>Gammaproteobacteria</taxon>
        <taxon>Celerinatantimonadaceae</taxon>
        <taxon>Celerinatantimonas</taxon>
    </lineage>
</organism>
<dbReference type="SUPFAM" id="SSF55031">
    <property type="entry name" value="Bacterial exopeptidase dimerisation domain"/>
    <property type="match status" value="1"/>
</dbReference>
<keyword evidence="2" id="KW-0479">Metal-binding</keyword>
<dbReference type="RefSeq" id="WP_131912987.1">
    <property type="nucleotide sequence ID" value="NZ_OU594967.1"/>
</dbReference>
<comment type="caution">
    <text evidence="3">The sequence shown here is derived from an EMBL/GenBank/DDBJ whole genome shotgun (WGS) entry which is preliminary data.</text>
</comment>
<dbReference type="NCBIfam" id="TIGR01891">
    <property type="entry name" value="amidohydrolases"/>
    <property type="match status" value="1"/>
</dbReference>
<dbReference type="InterPro" id="IPR017439">
    <property type="entry name" value="Amidohydrolase"/>
</dbReference>
<dbReference type="PANTHER" id="PTHR11014">
    <property type="entry name" value="PEPTIDASE M20 FAMILY MEMBER"/>
    <property type="match status" value="1"/>
</dbReference>
<dbReference type="OrthoDB" id="9777385at2"/>
<name>A0A4R1JM44_9GAMM</name>
<dbReference type="PANTHER" id="PTHR11014:SF169">
    <property type="entry name" value="CLAN MH, FAMILY M20, PEPTIDASE T-LIKE METALLOPEPTIDASE"/>
    <property type="match status" value="1"/>
</dbReference>
<keyword evidence="1 3" id="KW-0378">Hydrolase</keyword>
<dbReference type="AlphaFoldDB" id="A0A4R1JM44"/>
<dbReference type="Gene3D" id="3.30.70.360">
    <property type="match status" value="1"/>
</dbReference>
<dbReference type="Proteomes" id="UP000295565">
    <property type="component" value="Unassembled WGS sequence"/>
</dbReference>
<feature type="binding site" evidence="2">
    <location>
        <position position="135"/>
    </location>
    <ligand>
        <name>Mn(2+)</name>
        <dbReference type="ChEBI" id="CHEBI:29035"/>
        <label>2</label>
    </ligand>
</feature>
<reference evidence="3 4" key="1">
    <citation type="submission" date="2019-03" db="EMBL/GenBank/DDBJ databases">
        <title>Genomic Encyclopedia of Type Strains, Phase IV (KMG-IV): sequencing the most valuable type-strain genomes for metagenomic binning, comparative biology and taxonomic classification.</title>
        <authorList>
            <person name="Goeker M."/>
        </authorList>
    </citation>
    <scope>NUCLEOTIDE SEQUENCE [LARGE SCALE GENOMIC DNA]</scope>
    <source>
        <strain evidence="3 4">DSM 18577</strain>
    </source>
</reference>
<evidence type="ECO:0000256" key="1">
    <source>
        <dbReference type="ARBA" id="ARBA00022801"/>
    </source>
</evidence>
<feature type="binding site" evidence="2">
    <location>
        <position position="100"/>
    </location>
    <ligand>
        <name>Mn(2+)</name>
        <dbReference type="ChEBI" id="CHEBI:29035"/>
        <label>2</label>
    </ligand>
</feature>
<accession>A0A4R1JM44</accession>
<keyword evidence="4" id="KW-1185">Reference proteome</keyword>
<dbReference type="EMBL" id="SMGD01000013">
    <property type="protein sequence ID" value="TCK52087.1"/>
    <property type="molecule type" value="Genomic_DNA"/>
</dbReference>
<dbReference type="GO" id="GO:0046872">
    <property type="term" value="F:metal ion binding"/>
    <property type="evidence" value="ECO:0007669"/>
    <property type="project" value="UniProtKB-KW"/>
</dbReference>
<evidence type="ECO:0000256" key="2">
    <source>
        <dbReference type="PIRSR" id="PIRSR005962-1"/>
    </source>
</evidence>
<feature type="binding site" evidence="2">
    <location>
        <position position="356"/>
    </location>
    <ligand>
        <name>Mn(2+)</name>
        <dbReference type="ChEBI" id="CHEBI:29035"/>
        <label>2</label>
    </ligand>
</feature>
<protein>
    <submittedName>
        <fullName evidence="3">Amidohydrolase</fullName>
    </submittedName>
</protein>
<feature type="binding site" evidence="2">
    <location>
        <position position="102"/>
    </location>
    <ligand>
        <name>Mn(2+)</name>
        <dbReference type="ChEBI" id="CHEBI:29035"/>
        <label>2</label>
    </ligand>
</feature>
<sequence length="388" mass="42393">MNSLTPPKISVDLTPIRHQLHKIAELSGAEHQTRDYLCQELAKLSAFTTQLLPSGSILSCIDSHQPGAIVLLRADMDALPIQESNQHYYCSQTPGVSHLCGHDGHATSLLGCAHLLEQSPILNGKIYLLFQSAEETGEGGPQALKDMRALGLKFDFAFAYHNIPGAPLGQIICKEKAMTAAVQSLSVQFIGRTAHAAEPESGICPAAAIAQLVQFSQSLNCTDLTRQDFTLVTPICIQMGTPAYGTMPGEGRADFTIRCWQNQQMEIIAQQIEEKLSEICSAAHLNYRYQWLESFRGCDNHPAAVEIIKHSAHALNLHSIVPEHPFKWGEDFGSLIAYWPGALLGIGSGEQLSPLHHVDYDYPDELLPIAANMLAQIAYLTTMASQSL</sequence>
<feature type="binding site" evidence="2">
    <location>
        <position position="161"/>
    </location>
    <ligand>
        <name>Mn(2+)</name>
        <dbReference type="ChEBI" id="CHEBI:29035"/>
        <label>2</label>
    </ligand>
</feature>
<evidence type="ECO:0000313" key="4">
    <source>
        <dbReference type="Proteomes" id="UP000295565"/>
    </source>
</evidence>
<dbReference type="GO" id="GO:0016787">
    <property type="term" value="F:hydrolase activity"/>
    <property type="evidence" value="ECO:0007669"/>
    <property type="project" value="UniProtKB-KW"/>
</dbReference>